<comment type="subcellular location">
    <subcellularLocation>
        <location evidence="1">Membrane</location>
        <topology evidence="1">Multi-pass membrane protein</topology>
    </subcellularLocation>
</comment>
<evidence type="ECO:0000313" key="14">
    <source>
        <dbReference type="EMBL" id="CAG2062653.1"/>
    </source>
</evidence>
<keyword evidence="8 12" id="KW-1133">Transmembrane helix</keyword>
<keyword evidence="11" id="KW-0407">Ion channel</keyword>
<feature type="transmembrane region" description="Helical" evidence="12">
    <location>
        <begin position="117"/>
        <end position="136"/>
    </location>
</feature>
<keyword evidence="15" id="KW-1185">Reference proteome</keyword>
<dbReference type="InterPro" id="IPR050599">
    <property type="entry name" value="VDCC_alpha-1_subunit"/>
</dbReference>
<dbReference type="Gene3D" id="1.20.120.350">
    <property type="entry name" value="Voltage-gated potassium channels. Chain C"/>
    <property type="match status" value="1"/>
</dbReference>
<evidence type="ECO:0000256" key="6">
    <source>
        <dbReference type="ARBA" id="ARBA00022837"/>
    </source>
</evidence>
<evidence type="ECO:0000256" key="11">
    <source>
        <dbReference type="ARBA" id="ARBA00023303"/>
    </source>
</evidence>
<dbReference type="Proteomes" id="UP001153148">
    <property type="component" value="Unassembled WGS sequence"/>
</dbReference>
<feature type="domain" description="Ion transport" evidence="13">
    <location>
        <begin position="82"/>
        <end position="141"/>
    </location>
</feature>
<keyword evidence="6" id="KW-0106">Calcium</keyword>
<evidence type="ECO:0000259" key="13">
    <source>
        <dbReference type="Pfam" id="PF00520"/>
    </source>
</evidence>
<keyword evidence="5 12" id="KW-0812">Transmembrane</keyword>
<evidence type="ECO:0000256" key="10">
    <source>
        <dbReference type="ARBA" id="ARBA00023136"/>
    </source>
</evidence>
<name>A0ABN7PAP6_TIMPD</name>
<evidence type="ECO:0000256" key="8">
    <source>
        <dbReference type="ARBA" id="ARBA00022989"/>
    </source>
</evidence>
<gene>
    <name evidence="14" type="ORF">TPAB3V08_LOCUS9603</name>
</gene>
<dbReference type="SUPFAM" id="SSF81324">
    <property type="entry name" value="Voltage-gated potassium channels"/>
    <property type="match status" value="1"/>
</dbReference>
<feature type="non-terminal residue" evidence="14">
    <location>
        <position position="1"/>
    </location>
</feature>
<evidence type="ECO:0000256" key="3">
    <source>
        <dbReference type="ARBA" id="ARBA00022568"/>
    </source>
</evidence>
<protein>
    <recommendedName>
        <fullName evidence="13">Ion transport domain-containing protein</fullName>
    </recommendedName>
</protein>
<proteinExistence type="predicted"/>
<reference evidence="14" key="1">
    <citation type="submission" date="2021-03" db="EMBL/GenBank/DDBJ databases">
        <authorList>
            <person name="Tran Van P."/>
        </authorList>
    </citation>
    <scope>NUCLEOTIDE SEQUENCE</scope>
</reference>
<sequence length="150" mass="17994">GTYLVFDDGDIDQPKVEAREWERNRFHFDDVAKAMLTLFTVSTFEGWPGRNCIEFALKAKPVRRYIPKHRIQYKVWWFVTSQPFEYTIFVLIMLNTITLAMKFHKQPDYYNNFLDTLNIVFTTVFAMEFVFKLAAFRFKVRIFLLLLVII</sequence>
<feature type="transmembrane region" description="Helical" evidence="12">
    <location>
        <begin position="75"/>
        <end position="97"/>
    </location>
</feature>
<dbReference type="InterPro" id="IPR005821">
    <property type="entry name" value="Ion_trans_dom"/>
</dbReference>
<comment type="caution">
    <text evidence="14">The sequence shown here is derived from an EMBL/GenBank/DDBJ whole genome shotgun (WGS) entry which is preliminary data.</text>
</comment>
<evidence type="ECO:0000313" key="15">
    <source>
        <dbReference type="Proteomes" id="UP001153148"/>
    </source>
</evidence>
<keyword evidence="4" id="KW-0107">Calcium channel</keyword>
<dbReference type="Pfam" id="PF00520">
    <property type="entry name" value="Ion_trans"/>
    <property type="match status" value="1"/>
</dbReference>
<keyword evidence="3" id="KW-0109">Calcium transport</keyword>
<evidence type="ECO:0000256" key="2">
    <source>
        <dbReference type="ARBA" id="ARBA00022448"/>
    </source>
</evidence>
<evidence type="ECO:0000256" key="12">
    <source>
        <dbReference type="SAM" id="Phobius"/>
    </source>
</evidence>
<dbReference type="PANTHER" id="PTHR45628:SF1">
    <property type="entry name" value="VOLTAGE-DEPENDENT CALCIUM CHANNEL TYPE D SUBUNIT ALPHA-1"/>
    <property type="match status" value="1"/>
</dbReference>
<evidence type="ECO:0000256" key="7">
    <source>
        <dbReference type="ARBA" id="ARBA00022882"/>
    </source>
</evidence>
<dbReference type="InterPro" id="IPR027359">
    <property type="entry name" value="Volt_channel_dom_sf"/>
</dbReference>
<dbReference type="PANTHER" id="PTHR45628">
    <property type="entry name" value="VOLTAGE-DEPENDENT CALCIUM CHANNEL TYPE A SUBUNIT ALPHA-1"/>
    <property type="match status" value="1"/>
</dbReference>
<keyword evidence="9" id="KW-0406">Ion transport</keyword>
<accession>A0ABN7PAP6</accession>
<keyword evidence="7" id="KW-0851">Voltage-gated channel</keyword>
<evidence type="ECO:0000256" key="4">
    <source>
        <dbReference type="ARBA" id="ARBA00022673"/>
    </source>
</evidence>
<evidence type="ECO:0000256" key="9">
    <source>
        <dbReference type="ARBA" id="ARBA00023065"/>
    </source>
</evidence>
<keyword evidence="2" id="KW-0813">Transport</keyword>
<organism evidence="14 15">
    <name type="scientific">Timema podura</name>
    <name type="common">Walking stick</name>
    <dbReference type="NCBI Taxonomy" id="61482"/>
    <lineage>
        <taxon>Eukaryota</taxon>
        <taxon>Metazoa</taxon>
        <taxon>Ecdysozoa</taxon>
        <taxon>Arthropoda</taxon>
        <taxon>Hexapoda</taxon>
        <taxon>Insecta</taxon>
        <taxon>Pterygota</taxon>
        <taxon>Neoptera</taxon>
        <taxon>Polyneoptera</taxon>
        <taxon>Phasmatodea</taxon>
        <taxon>Timematodea</taxon>
        <taxon>Timematoidea</taxon>
        <taxon>Timematidae</taxon>
        <taxon>Timema</taxon>
    </lineage>
</organism>
<keyword evidence="10 12" id="KW-0472">Membrane</keyword>
<dbReference type="EMBL" id="CAJPIN010021529">
    <property type="protein sequence ID" value="CAG2062653.1"/>
    <property type="molecule type" value="Genomic_DNA"/>
</dbReference>
<evidence type="ECO:0000256" key="1">
    <source>
        <dbReference type="ARBA" id="ARBA00004141"/>
    </source>
</evidence>
<evidence type="ECO:0000256" key="5">
    <source>
        <dbReference type="ARBA" id="ARBA00022692"/>
    </source>
</evidence>